<dbReference type="Gene3D" id="3.40.50.12780">
    <property type="entry name" value="N-terminal domain of ligase-like"/>
    <property type="match status" value="1"/>
</dbReference>
<gene>
    <name evidence="5" type="ORF">ODALV1_LOCUS9588</name>
</gene>
<evidence type="ECO:0000256" key="1">
    <source>
        <dbReference type="ARBA" id="ARBA00004275"/>
    </source>
</evidence>
<reference evidence="5 6" key="1">
    <citation type="submission" date="2024-08" db="EMBL/GenBank/DDBJ databases">
        <authorList>
            <person name="Cucini C."/>
            <person name="Frati F."/>
        </authorList>
    </citation>
    <scope>NUCLEOTIDE SEQUENCE [LARGE SCALE GENOMIC DNA]</scope>
</reference>
<dbReference type="PANTHER" id="PTHR24096:SF394">
    <property type="entry name" value="LUCIFERIN 4-MONOOXYGENASE"/>
    <property type="match status" value="1"/>
</dbReference>
<evidence type="ECO:0008006" key="7">
    <source>
        <dbReference type="Google" id="ProtNLM"/>
    </source>
</evidence>
<accession>A0ABP1QI69</accession>
<proteinExistence type="predicted"/>
<evidence type="ECO:0000313" key="6">
    <source>
        <dbReference type="Proteomes" id="UP001642540"/>
    </source>
</evidence>
<evidence type="ECO:0000259" key="3">
    <source>
        <dbReference type="Pfam" id="PF00501"/>
    </source>
</evidence>
<dbReference type="Pfam" id="PF00501">
    <property type="entry name" value="AMP-binding"/>
    <property type="match status" value="1"/>
</dbReference>
<dbReference type="InterPro" id="IPR042099">
    <property type="entry name" value="ANL_N_sf"/>
</dbReference>
<keyword evidence="6" id="KW-1185">Reference proteome</keyword>
<organism evidence="5 6">
    <name type="scientific">Orchesella dallaii</name>
    <dbReference type="NCBI Taxonomy" id="48710"/>
    <lineage>
        <taxon>Eukaryota</taxon>
        <taxon>Metazoa</taxon>
        <taxon>Ecdysozoa</taxon>
        <taxon>Arthropoda</taxon>
        <taxon>Hexapoda</taxon>
        <taxon>Collembola</taxon>
        <taxon>Entomobryomorpha</taxon>
        <taxon>Entomobryoidea</taxon>
        <taxon>Orchesellidae</taxon>
        <taxon>Orchesellinae</taxon>
        <taxon>Orchesella</taxon>
    </lineage>
</organism>
<evidence type="ECO:0000256" key="2">
    <source>
        <dbReference type="ARBA" id="ARBA00023140"/>
    </source>
</evidence>
<dbReference type="Gene3D" id="3.30.300.30">
    <property type="match status" value="1"/>
</dbReference>
<sequence length="576" mass="63323">MRVLTKLLKFKGYTRGIRYISDGSKWTKQKEGCPPGVLTSTQDLPPITGVTLPEFLFQNLHKWENAPALKCAITGRQYTYGEVYKRSRSFAAALKQAGFKRNDSVCVLLPNIPEYPIVALGSMQAGCIVSTVNPLYTKDEIAKQVNDCGGKIVITIPQLVSQVEAARALCPTLTEKTIVVGAEPVSECHSFFEMIKTDATGVDFLKGSDINALEDSCLLPYSSGTTGAPKGVELTHSNLVTNLKQITSEGYRQTEFFEGGTPQERFLAILPFFHMYGFHVIMSVGLYQGSLVSCLPKFEPELYLKALMDHKPTKLHLVTPIINFLASHPMVPKTALSNTEGVIIGAAPLGKELITKFLNKFGSHIFLQEGYGMSEVLVTHFIPKEKLNTRAGSCGVLMPGTTCKIIDLESGKVLGPNESGEICIQGGSVMKGYLNNKKATEATIDGEKFLRTGDIGYHDDELFLYIEDRLKDLIKVKGFQVAPSELEDVMRKHPDVADVAVVGVKHERFGEAPRAYIIKKNTNLSEDDINSFLKPQLAEHKQLVGGIEFVDAIPKAASGKILKRQLLADYNSKQKT</sequence>
<comment type="subcellular location">
    <subcellularLocation>
        <location evidence="1">Peroxisome</location>
    </subcellularLocation>
</comment>
<dbReference type="Proteomes" id="UP001642540">
    <property type="component" value="Unassembled WGS sequence"/>
</dbReference>
<evidence type="ECO:0000313" key="5">
    <source>
        <dbReference type="EMBL" id="CAL8097223.1"/>
    </source>
</evidence>
<dbReference type="Pfam" id="PF13193">
    <property type="entry name" value="AMP-binding_C"/>
    <property type="match status" value="1"/>
</dbReference>
<dbReference type="EMBL" id="CAXLJM020000028">
    <property type="protein sequence ID" value="CAL8097223.1"/>
    <property type="molecule type" value="Genomic_DNA"/>
</dbReference>
<keyword evidence="2" id="KW-0576">Peroxisome</keyword>
<feature type="domain" description="AMP-binding enzyme C-terminal" evidence="4">
    <location>
        <begin position="485"/>
        <end position="560"/>
    </location>
</feature>
<dbReference type="InterPro" id="IPR045851">
    <property type="entry name" value="AMP-bd_C_sf"/>
</dbReference>
<protein>
    <recommendedName>
        <fullName evidence="7">4-coumarate--CoA ligase</fullName>
    </recommendedName>
</protein>
<dbReference type="SUPFAM" id="SSF56801">
    <property type="entry name" value="Acetyl-CoA synthetase-like"/>
    <property type="match status" value="1"/>
</dbReference>
<name>A0ABP1QI69_9HEXA</name>
<evidence type="ECO:0000259" key="4">
    <source>
        <dbReference type="Pfam" id="PF13193"/>
    </source>
</evidence>
<dbReference type="InterPro" id="IPR025110">
    <property type="entry name" value="AMP-bd_C"/>
</dbReference>
<dbReference type="PANTHER" id="PTHR24096">
    <property type="entry name" value="LONG-CHAIN-FATTY-ACID--COA LIGASE"/>
    <property type="match status" value="1"/>
</dbReference>
<dbReference type="PROSITE" id="PS00455">
    <property type="entry name" value="AMP_BINDING"/>
    <property type="match status" value="1"/>
</dbReference>
<feature type="domain" description="AMP-dependent synthetase/ligase" evidence="3">
    <location>
        <begin position="58"/>
        <end position="434"/>
    </location>
</feature>
<dbReference type="InterPro" id="IPR000873">
    <property type="entry name" value="AMP-dep_synth/lig_dom"/>
</dbReference>
<dbReference type="InterPro" id="IPR020845">
    <property type="entry name" value="AMP-binding_CS"/>
</dbReference>
<comment type="caution">
    <text evidence="5">The sequence shown here is derived from an EMBL/GenBank/DDBJ whole genome shotgun (WGS) entry which is preliminary data.</text>
</comment>